<keyword evidence="2" id="KW-1185">Reference proteome</keyword>
<proteinExistence type="predicted"/>
<name>A0A812V1F5_SYMPI</name>
<feature type="non-terminal residue" evidence="1">
    <location>
        <position position="69"/>
    </location>
</feature>
<accession>A0A812V1F5</accession>
<sequence length="69" mass="7898">MAHPDCLKDFDMKSELECRCVPLYGKVSTLKLKNAGRIEEAKKLFNEVSQMAWEGEHRTYAPGQAVPWD</sequence>
<evidence type="ECO:0000313" key="1">
    <source>
        <dbReference type="EMBL" id="CAE7595997.1"/>
    </source>
</evidence>
<dbReference type="AlphaFoldDB" id="A0A812V1F5"/>
<reference evidence="1" key="1">
    <citation type="submission" date="2021-02" db="EMBL/GenBank/DDBJ databases">
        <authorList>
            <person name="Dougan E. K."/>
            <person name="Rhodes N."/>
            <person name="Thang M."/>
            <person name="Chan C."/>
        </authorList>
    </citation>
    <scope>NUCLEOTIDE SEQUENCE</scope>
</reference>
<dbReference type="EMBL" id="CAJNIZ010039890">
    <property type="protein sequence ID" value="CAE7595997.1"/>
    <property type="molecule type" value="Genomic_DNA"/>
</dbReference>
<dbReference type="Proteomes" id="UP000649617">
    <property type="component" value="Unassembled WGS sequence"/>
</dbReference>
<dbReference type="OrthoDB" id="438431at2759"/>
<comment type="caution">
    <text evidence="1">The sequence shown here is derived from an EMBL/GenBank/DDBJ whole genome shotgun (WGS) entry which is preliminary data.</text>
</comment>
<gene>
    <name evidence="1" type="primary">Abcb1a</name>
    <name evidence="1" type="ORF">SPIL2461_LOCUS15849</name>
</gene>
<protein>
    <submittedName>
        <fullName evidence="1">Abcb1a protein</fullName>
    </submittedName>
</protein>
<feature type="non-terminal residue" evidence="1">
    <location>
        <position position="1"/>
    </location>
</feature>
<evidence type="ECO:0000313" key="2">
    <source>
        <dbReference type="Proteomes" id="UP000649617"/>
    </source>
</evidence>
<organism evidence="1 2">
    <name type="scientific">Symbiodinium pilosum</name>
    <name type="common">Dinoflagellate</name>
    <dbReference type="NCBI Taxonomy" id="2952"/>
    <lineage>
        <taxon>Eukaryota</taxon>
        <taxon>Sar</taxon>
        <taxon>Alveolata</taxon>
        <taxon>Dinophyceae</taxon>
        <taxon>Suessiales</taxon>
        <taxon>Symbiodiniaceae</taxon>
        <taxon>Symbiodinium</taxon>
    </lineage>
</organism>